<evidence type="ECO:0000256" key="2">
    <source>
        <dbReference type="ARBA" id="ARBA00022755"/>
    </source>
</evidence>
<dbReference type="GO" id="GO:0005829">
    <property type="term" value="C:cytosol"/>
    <property type="evidence" value="ECO:0007669"/>
    <property type="project" value="TreeGrafter"/>
</dbReference>
<comment type="similarity">
    <text evidence="4">Belongs to the PurK/PurT family.</text>
</comment>
<comment type="catalytic activity">
    <reaction evidence="4">
        <text>5-amino-1-(5-phospho-beta-D-ribosyl)imidazole + hydrogencarbonate + ATP = 5-carboxyamino-1-(5-phospho-D-ribosyl)imidazole + ADP + phosphate + 2 H(+)</text>
        <dbReference type="Rhea" id="RHEA:19317"/>
        <dbReference type="ChEBI" id="CHEBI:15378"/>
        <dbReference type="ChEBI" id="CHEBI:17544"/>
        <dbReference type="ChEBI" id="CHEBI:30616"/>
        <dbReference type="ChEBI" id="CHEBI:43474"/>
        <dbReference type="ChEBI" id="CHEBI:58730"/>
        <dbReference type="ChEBI" id="CHEBI:137981"/>
        <dbReference type="ChEBI" id="CHEBI:456216"/>
        <dbReference type="EC" id="6.3.4.18"/>
    </reaction>
</comment>
<protein>
    <recommendedName>
        <fullName evidence="4">N5-carboxyaminoimidazole ribonucleotide synthase</fullName>
        <shortName evidence="4">N5-CAIR synthase</shortName>
        <ecNumber evidence="4">6.3.4.18</ecNumber>
    </recommendedName>
    <alternativeName>
        <fullName evidence="4">5-(carboxyamino)imidazole ribonucleotide synthetase</fullName>
    </alternativeName>
</protein>
<name>A0A918XBL6_9GAMM</name>
<reference evidence="6" key="2">
    <citation type="submission" date="2020-09" db="EMBL/GenBank/DDBJ databases">
        <authorList>
            <person name="Sun Q."/>
            <person name="Kim S."/>
        </authorList>
    </citation>
    <scope>NUCLEOTIDE SEQUENCE</scope>
    <source>
        <strain evidence="6">KCTC 23430</strain>
    </source>
</reference>
<keyword evidence="2 4" id="KW-0658">Purine biosynthesis</keyword>
<dbReference type="RefSeq" id="WP_189474094.1">
    <property type="nucleotide sequence ID" value="NZ_BMYM01000001.1"/>
</dbReference>
<dbReference type="InterPro" id="IPR003135">
    <property type="entry name" value="ATP-grasp_carboxylate-amine"/>
</dbReference>
<dbReference type="PANTHER" id="PTHR11609">
    <property type="entry name" value="PURINE BIOSYNTHESIS PROTEIN 6/7, PUR6/7"/>
    <property type="match status" value="1"/>
</dbReference>
<dbReference type="GO" id="GO:0006189">
    <property type="term" value="P:'de novo' IMP biosynthetic process"/>
    <property type="evidence" value="ECO:0007669"/>
    <property type="project" value="UniProtKB-UniRule"/>
</dbReference>
<dbReference type="Pfam" id="PF22660">
    <property type="entry name" value="RS_preATP-grasp-like"/>
    <property type="match status" value="1"/>
</dbReference>
<dbReference type="PROSITE" id="PS50975">
    <property type="entry name" value="ATP_GRASP"/>
    <property type="match status" value="1"/>
</dbReference>
<accession>A0A918XBL6</accession>
<evidence type="ECO:0000259" key="5">
    <source>
        <dbReference type="PROSITE" id="PS50975"/>
    </source>
</evidence>
<evidence type="ECO:0000256" key="4">
    <source>
        <dbReference type="HAMAP-Rule" id="MF_01928"/>
    </source>
</evidence>
<reference evidence="6" key="1">
    <citation type="journal article" date="2014" name="Int. J. Syst. Evol. Microbiol.">
        <title>Complete genome sequence of Corynebacterium casei LMG S-19264T (=DSM 44701T), isolated from a smear-ripened cheese.</title>
        <authorList>
            <consortium name="US DOE Joint Genome Institute (JGI-PGF)"/>
            <person name="Walter F."/>
            <person name="Albersmeier A."/>
            <person name="Kalinowski J."/>
            <person name="Ruckert C."/>
        </authorList>
    </citation>
    <scope>NUCLEOTIDE SEQUENCE</scope>
    <source>
        <strain evidence="6">KCTC 23430</strain>
    </source>
</reference>
<dbReference type="GO" id="GO:0004638">
    <property type="term" value="F:phosphoribosylaminoimidazole carboxylase activity"/>
    <property type="evidence" value="ECO:0007669"/>
    <property type="project" value="InterPro"/>
</dbReference>
<dbReference type="EMBL" id="BMYM01000001">
    <property type="protein sequence ID" value="GHD25124.1"/>
    <property type="molecule type" value="Genomic_DNA"/>
</dbReference>
<sequence>MSSSQHSAELPNHVGILGGGQLGMLLCLRARQLGIETTVLMDDAESPAAATADNTIIAPMDSLEAVARLINCSDVITFEFEAVNDSVLDAIDAAEARNEVMANPSPAVMRLLKDKGLQKSWLRDEALSTLPFEMLEAGTTLDDLLARPGVAIPFVQKARQGGYDGKGVQIIHNEEEAKNLWPVPSIVEPALIDCVEASVVVVRGTAGDMAAYPAVTMAFEPSLNAVATVISPGEISDTIAAACRELACRAVDALGSAGVFAVELFCTETGEVFINEISPRVHNSGHLTMDGFEHDQFEQHLLAITGRPLAPVTPTAPATVMLNLLYRDDQAPAHTGYVYSAALNDVGSAALHWYGKKDAKPGRKMGHINATGPKTSTALTNAQAALQHVRDGAFSPTPYSKETPSQ</sequence>
<comment type="pathway">
    <text evidence="4">Purine metabolism; IMP biosynthesis via de novo pathway; 5-amino-1-(5-phospho-D-ribosyl)imidazole-4-carboxylate from 5-amino-1-(5-phospho-D-ribosyl)imidazole (N5-CAIR route): step 1/2.</text>
</comment>
<dbReference type="InterPro" id="IPR005875">
    <property type="entry name" value="PurK"/>
</dbReference>
<dbReference type="Gene3D" id="3.30.470.20">
    <property type="entry name" value="ATP-grasp fold, B domain"/>
    <property type="match status" value="1"/>
</dbReference>
<evidence type="ECO:0000256" key="3">
    <source>
        <dbReference type="ARBA" id="ARBA00022840"/>
    </source>
</evidence>
<keyword evidence="1 4" id="KW-0547">Nucleotide-binding</keyword>
<dbReference type="HAMAP" id="MF_01928">
    <property type="entry name" value="PurK"/>
    <property type="match status" value="1"/>
</dbReference>
<feature type="binding site" evidence="4">
    <location>
        <begin position="275"/>
        <end position="276"/>
    </location>
    <ligand>
        <name>ATP</name>
        <dbReference type="ChEBI" id="CHEBI:30616"/>
    </ligand>
</feature>
<dbReference type="GO" id="GO:0034028">
    <property type="term" value="F:5-(carboxyamino)imidazole ribonucleotide synthase activity"/>
    <property type="evidence" value="ECO:0007669"/>
    <property type="project" value="UniProtKB-UniRule"/>
</dbReference>
<feature type="binding site" evidence="4">
    <location>
        <position position="157"/>
    </location>
    <ligand>
        <name>ATP</name>
        <dbReference type="ChEBI" id="CHEBI:30616"/>
    </ligand>
</feature>
<comment type="subunit">
    <text evidence="4">Homodimer.</text>
</comment>
<organism evidence="6 7">
    <name type="scientific">Parahalioglobus pacificus</name>
    <dbReference type="NCBI Taxonomy" id="930806"/>
    <lineage>
        <taxon>Bacteria</taxon>
        <taxon>Pseudomonadati</taxon>
        <taxon>Pseudomonadota</taxon>
        <taxon>Gammaproteobacteria</taxon>
        <taxon>Cellvibrionales</taxon>
        <taxon>Halieaceae</taxon>
        <taxon>Parahalioglobus</taxon>
    </lineage>
</organism>
<dbReference type="InterPro" id="IPR011761">
    <property type="entry name" value="ATP-grasp"/>
</dbReference>
<dbReference type="Pfam" id="PF17769">
    <property type="entry name" value="PurK_C"/>
    <property type="match status" value="1"/>
</dbReference>
<dbReference type="Pfam" id="PF02222">
    <property type="entry name" value="ATP-grasp"/>
    <property type="match status" value="1"/>
</dbReference>
<dbReference type="Proteomes" id="UP000644693">
    <property type="component" value="Unassembled WGS sequence"/>
</dbReference>
<dbReference type="SUPFAM" id="SSF56059">
    <property type="entry name" value="Glutathione synthetase ATP-binding domain-like"/>
    <property type="match status" value="1"/>
</dbReference>
<dbReference type="AlphaFoldDB" id="A0A918XBL6"/>
<dbReference type="Gene3D" id="3.40.50.20">
    <property type="match status" value="1"/>
</dbReference>
<dbReference type="InterPro" id="IPR040686">
    <property type="entry name" value="PurK_C"/>
</dbReference>
<gene>
    <name evidence="4 6" type="primary">purK</name>
    <name evidence="6" type="ORF">GCM10007053_00510</name>
</gene>
<comment type="function">
    <text evidence="4">Catalyzes the ATP-dependent conversion of 5-aminoimidazole ribonucleotide (AIR) and HCO(3)(-) to N5-carboxyaminoimidazole ribonucleotide (N5-CAIR).</text>
</comment>
<dbReference type="InterPro" id="IPR016185">
    <property type="entry name" value="PreATP-grasp_dom_sf"/>
</dbReference>
<feature type="binding site" evidence="4">
    <location>
        <begin position="188"/>
        <end position="191"/>
    </location>
    <ligand>
        <name>ATP</name>
        <dbReference type="ChEBI" id="CHEBI:30616"/>
    </ligand>
</feature>
<dbReference type="GO" id="GO:0005524">
    <property type="term" value="F:ATP binding"/>
    <property type="evidence" value="ECO:0007669"/>
    <property type="project" value="UniProtKB-UniRule"/>
</dbReference>
<dbReference type="InterPro" id="IPR013815">
    <property type="entry name" value="ATP_grasp_subdomain_1"/>
</dbReference>
<feature type="binding site" evidence="4">
    <location>
        <position position="196"/>
    </location>
    <ligand>
        <name>ATP</name>
        <dbReference type="ChEBI" id="CHEBI:30616"/>
    </ligand>
</feature>
<keyword evidence="3 4" id="KW-0067">ATP-binding</keyword>
<proteinExistence type="inferred from homology"/>
<dbReference type="Gene3D" id="3.30.1490.20">
    <property type="entry name" value="ATP-grasp fold, A domain"/>
    <property type="match status" value="1"/>
</dbReference>
<evidence type="ECO:0000256" key="1">
    <source>
        <dbReference type="ARBA" id="ARBA00022741"/>
    </source>
</evidence>
<evidence type="ECO:0000313" key="6">
    <source>
        <dbReference type="EMBL" id="GHD25124.1"/>
    </source>
</evidence>
<evidence type="ECO:0000313" key="7">
    <source>
        <dbReference type="Proteomes" id="UP000644693"/>
    </source>
</evidence>
<keyword evidence="4" id="KW-0436">Ligase</keyword>
<feature type="domain" description="ATP-grasp" evidence="5">
    <location>
        <begin position="119"/>
        <end position="305"/>
    </location>
</feature>
<dbReference type="PANTHER" id="PTHR11609:SF5">
    <property type="entry name" value="PHOSPHORIBOSYLAMINOIMIDAZOLE CARBOXYLASE"/>
    <property type="match status" value="1"/>
</dbReference>
<dbReference type="GO" id="GO:0046872">
    <property type="term" value="F:metal ion binding"/>
    <property type="evidence" value="ECO:0007669"/>
    <property type="project" value="InterPro"/>
</dbReference>
<dbReference type="SUPFAM" id="SSF52440">
    <property type="entry name" value="PreATP-grasp domain"/>
    <property type="match status" value="1"/>
</dbReference>
<feature type="binding site" evidence="4">
    <location>
        <position position="115"/>
    </location>
    <ligand>
        <name>ATP</name>
        <dbReference type="ChEBI" id="CHEBI:30616"/>
    </ligand>
</feature>
<dbReference type="EC" id="6.3.4.18" evidence="4"/>
<keyword evidence="7" id="KW-1185">Reference proteome</keyword>
<dbReference type="InterPro" id="IPR011054">
    <property type="entry name" value="Rudment_hybrid_motif"/>
</dbReference>
<comment type="caution">
    <text evidence="4">Lacks conserved residue(s) required for the propagation of feature annotation.</text>
</comment>
<comment type="caution">
    <text evidence="6">The sequence shown here is derived from an EMBL/GenBank/DDBJ whole genome shotgun (WGS) entry which is preliminary data.</text>
</comment>
<dbReference type="InterPro" id="IPR054350">
    <property type="entry name" value="PurT/PurK_preATP-grasp"/>
</dbReference>
<dbReference type="SUPFAM" id="SSF51246">
    <property type="entry name" value="Rudiment single hybrid motif"/>
    <property type="match status" value="1"/>
</dbReference>